<dbReference type="InterPro" id="IPR024775">
    <property type="entry name" value="DinB-like"/>
</dbReference>
<name>A0A7T1B1E9_9STAP</name>
<dbReference type="Gene3D" id="1.20.120.450">
    <property type="entry name" value="dinb family like domain"/>
    <property type="match status" value="1"/>
</dbReference>
<feature type="domain" description="DinB-like" evidence="1">
    <location>
        <begin position="5"/>
        <end position="145"/>
    </location>
</feature>
<evidence type="ECO:0000313" key="3">
    <source>
        <dbReference type="Proteomes" id="UP000594455"/>
    </source>
</evidence>
<keyword evidence="3" id="KW-1185">Reference proteome</keyword>
<reference evidence="2 3" key="1">
    <citation type="submission" date="2020-10" db="EMBL/GenBank/DDBJ databases">
        <title>Closed genome sequences of Staphylococcus lloydii sp. nov. and Staphylococcus durrellii sp. nov. Isolated from Captive Fruit Bats (Pteropus livingstonii).</title>
        <authorList>
            <person name="Fountain K."/>
        </authorList>
    </citation>
    <scope>NUCLEOTIDE SEQUENCE [LARGE SCALE GENOMIC DNA]</scope>
    <source>
        <strain evidence="2 3">23_2_7_LY</strain>
    </source>
</reference>
<dbReference type="RefSeq" id="WP_195719491.1">
    <property type="nucleotide sequence ID" value="NZ_CP064056.1"/>
</dbReference>
<dbReference type="Proteomes" id="UP000594455">
    <property type="component" value="Chromosome"/>
</dbReference>
<dbReference type="AlphaFoldDB" id="A0A7T1B1E9"/>
<dbReference type="EMBL" id="CP064056">
    <property type="protein sequence ID" value="QPM75993.1"/>
    <property type="molecule type" value="Genomic_DNA"/>
</dbReference>
<gene>
    <name evidence="2" type="ORF">ISP08_04480</name>
</gene>
<evidence type="ECO:0000259" key="1">
    <source>
        <dbReference type="Pfam" id="PF12867"/>
    </source>
</evidence>
<sequence length="156" mass="18243">MIREQYQASYNLLKQHLKDIDEKKATFQPDTSNNNIKWQLGHIILLNDFLIFETINGEKALAQPAAKYFLWGTSPNDFDGGEPSFDELKLLLDNQFDKIFNALEEQLTKTREEPIELKNIDVYMEDFNQSIHFAILHINRHFGQIVLLKSMIDNLD</sequence>
<evidence type="ECO:0000313" key="2">
    <source>
        <dbReference type="EMBL" id="QPM75993.1"/>
    </source>
</evidence>
<dbReference type="Pfam" id="PF12867">
    <property type="entry name" value="DinB_2"/>
    <property type="match status" value="1"/>
</dbReference>
<accession>A0A7T1B1E9</accession>
<dbReference type="SUPFAM" id="SSF109854">
    <property type="entry name" value="DinB/YfiT-like putative metalloenzymes"/>
    <property type="match status" value="1"/>
</dbReference>
<dbReference type="KEGG" id="sllo:ISP08_04480"/>
<organism evidence="2 3">
    <name type="scientific">Staphylococcus lloydii</name>
    <dbReference type="NCBI Taxonomy" id="2781774"/>
    <lineage>
        <taxon>Bacteria</taxon>
        <taxon>Bacillati</taxon>
        <taxon>Bacillota</taxon>
        <taxon>Bacilli</taxon>
        <taxon>Bacillales</taxon>
        <taxon>Staphylococcaceae</taxon>
        <taxon>Staphylococcus</taxon>
    </lineage>
</organism>
<proteinExistence type="predicted"/>
<dbReference type="InterPro" id="IPR034660">
    <property type="entry name" value="DinB/YfiT-like"/>
</dbReference>
<protein>
    <submittedName>
        <fullName evidence="2">DinB family protein</fullName>
    </submittedName>
</protein>